<feature type="transmembrane region" description="Helical" evidence="1">
    <location>
        <begin position="308"/>
        <end position="332"/>
    </location>
</feature>
<keyword evidence="3" id="KW-1185">Reference proteome</keyword>
<accession>A0ABP0QSW4</accession>
<comment type="caution">
    <text evidence="2">The sequence shown here is derived from an EMBL/GenBank/DDBJ whole genome shotgun (WGS) entry which is preliminary data.</text>
</comment>
<feature type="transmembrane region" description="Helical" evidence="1">
    <location>
        <begin position="344"/>
        <end position="366"/>
    </location>
</feature>
<evidence type="ECO:0008006" key="4">
    <source>
        <dbReference type="Google" id="ProtNLM"/>
    </source>
</evidence>
<evidence type="ECO:0000313" key="2">
    <source>
        <dbReference type="EMBL" id="CAK9091336.1"/>
    </source>
</evidence>
<feature type="transmembrane region" description="Helical" evidence="1">
    <location>
        <begin position="398"/>
        <end position="414"/>
    </location>
</feature>
<evidence type="ECO:0000256" key="1">
    <source>
        <dbReference type="SAM" id="Phobius"/>
    </source>
</evidence>
<keyword evidence="1" id="KW-0472">Membrane</keyword>
<feature type="transmembrane region" description="Helical" evidence="1">
    <location>
        <begin position="66"/>
        <end position="87"/>
    </location>
</feature>
<name>A0ABP0QSW4_9DINO</name>
<gene>
    <name evidence="2" type="ORF">CCMP2556_LOCUS43816</name>
</gene>
<feature type="transmembrane region" description="Helical" evidence="1">
    <location>
        <begin position="434"/>
        <end position="451"/>
    </location>
</feature>
<keyword evidence="1" id="KW-1133">Transmembrane helix</keyword>
<evidence type="ECO:0000313" key="3">
    <source>
        <dbReference type="Proteomes" id="UP001642484"/>
    </source>
</evidence>
<feature type="transmembrane region" description="Helical" evidence="1">
    <location>
        <begin position="255"/>
        <end position="275"/>
    </location>
</feature>
<feature type="transmembrane region" description="Helical" evidence="1">
    <location>
        <begin position="550"/>
        <end position="573"/>
    </location>
</feature>
<proteinExistence type="predicted"/>
<keyword evidence="1" id="KW-0812">Transmembrane</keyword>
<protein>
    <recommendedName>
        <fullName evidence="4">Transmembrane protein</fullName>
    </recommendedName>
</protein>
<sequence length="575" mass="62988">MGKLVASLLPWAAFAFGNLLCCGLILAATQVSWRLGFSLTVAYFLVSMGLALNMEKERWHDGIRSLLWILVCGQLGILGTWLSFATIPWEMVLEVGGAVPIGSGHAVYGPHLYFSSGTPERILMRADSQSFGSVPPGVIDAHSFMEHNGSLFFFGRPNASAGECLWRITGHGDATLIRQFQPGFDLRHLNASGTSEMDTALTFQVYGRCGALRSRSFFRSNGTLEGTEAGGFVDLAHLCLQLAAGLELRPPTGRLMGMLILGILPQTGLATYLLFRRKVPGAFLNVFLGAYAVAFIIWMLTTDKVADVLFFAQVSTMTYATLSCLAVAVNQVLTRPRSATATELGSWAAAVSTVAFFGAVHLVLDFPFSNSWLNWLLYALLQLPQIAFALLMRRMTPMALFIIGWLIILHKAVAEIDGRVGQGWPAELGKALQLGAFYILGALVCLILLGYKDNKSTLEELVGKRFECSPEEAWQDGDEFKPSEPMSEPEEDKQESWLLLQQLPWLQLLQLQQHFGAGRRHASKAVHSEHKNIGATTSLRDALRIASFTLWRALLVTGFLLLVLVASNLLAMAST</sequence>
<feature type="transmembrane region" description="Helical" evidence="1">
    <location>
        <begin position="372"/>
        <end position="391"/>
    </location>
</feature>
<feature type="transmembrane region" description="Helical" evidence="1">
    <location>
        <begin position="37"/>
        <end position="54"/>
    </location>
</feature>
<dbReference type="Proteomes" id="UP001642484">
    <property type="component" value="Unassembled WGS sequence"/>
</dbReference>
<feature type="transmembrane region" description="Helical" evidence="1">
    <location>
        <begin position="282"/>
        <end position="302"/>
    </location>
</feature>
<reference evidence="2 3" key="1">
    <citation type="submission" date="2024-02" db="EMBL/GenBank/DDBJ databases">
        <authorList>
            <person name="Chen Y."/>
            <person name="Shah S."/>
            <person name="Dougan E. K."/>
            <person name="Thang M."/>
            <person name="Chan C."/>
        </authorList>
    </citation>
    <scope>NUCLEOTIDE SEQUENCE [LARGE SCALE GENOMIC DNA]</scope>
</reference>
<dbReference type="EMBL" id="CAXAMN010024951">
    <property type="protein sequence ID" value="CAK9091336.1"/>
    <property type="molecule type" value="Genomic_DNA"/>
</dbReference>
<organism evidence="2 3">
    <name type="scientific">Durusdinium trenchii</name>
    <dbReference type="NCBI Taxonomy" id="1381693"/>
    <lineage>
        <taxon>Eukaryota</taxon>
        <taxon>Sar</taxon>
        <taxon>Alveolata</taxon>
        <taxon>Dinophyceae</taxon>
        <taxon>Suessiales</taxon>
        <taxon>Symbiodiniaceae</taxon>
        <taxon>Durusdinium</taxon>
    </lineage>
</organism>